<proteinExistence type="predicted"/>
<reference evidence="3 4" key="1">
    <citation type="submission" date="2023-04" db="EMBL/GenBank/DDBJ databases">
        <title>Genome Encyclopedia of Bacteria and Archaea VI: Functional Genomics of Type Strains.</title>
        <authorList>
            <person name="Whitman W."/>
        </authorList>
    </citation>
    <scope>NUCLEOTIDE SEQUENCE [LARGE SCALE GENOMIC DNA]</scope>
    <source>
        <strain evidence="3 4">SG_E_30_P1</strain>
    </source>
</reference>
<dbReference type="Gene3D" id="2.10.260.10">
    <property type="match status" value="1"/>
</dbReference>
<evidence type="ECO:0000313" key="3">
    <source>
        <dbReference type="EMBL" id="MDH6180078.1"/>
    </source>
</evidence>
<sequence length="81" mass="8601">MPTATVTSKGQVTIPVEVRERLGIEAGTRVEFVPRSDGTWEFVAAGESVASIRGMFRSTRSASNADLGDAIAEAAVERYLG</sequence>
<dbReference type="SUPFAM" id="SSF89447">
    <property type="entry name" value="AbrB/MazE/MraZ-like"/>
    <property type="match status" value="1"/>
</dbReference>
<keyword evidence="4" id="KW-1185">Reference proteome</keyword>
<evidence type="ECO:0000256" key="1">
    <source>
        <dbReference type="PROSITE-ProRule" id="PRU01076"/>
    </source>
</evidence>
<dbReference type="InterPro" id="IPR037914">
    <property type="entry name" value="SpoVT-AbrB_sf"/>
</dbReference>
<gene>
    <name evidence="3" type="ORF">M2152_000260</name>
</gene>
<comment type="caution">
    <text evidence="3">The sequence shown here is derived from an EMBL/GenBank/DDBJ whole genome shotgun (WGS) entry which is preliminary data.</text>
</comment>
<evidence type="ECO:0000313" key="4">
    <source>
        <dbReference type="Proteomes" id="UP001160142"/>
    </source>
</evidence>
<protein>
    <submittedName>
        <fullName evidence="3">Antitoxin PrlF</fullName>
    </submittedName>
</protein>
<feature type="domain" description="SpoVT-AbrB" evidence="2">
    <location>
        <begin position="1"/>
        <end position="47"/>
    </location>
</feature>
<keyword evidence="1" id="KW-0238">DNA-binding</keyword>
<evidence type="ECO:0000259" key="2">
    <source>
        <dbReference type="PROSITE" id="PS51740"/>
    </source>
</evidence>
<dbReference type="PROSITE" id="PS51740">
    <property type="entry name" value="SPOVT_ABRB"/>
    <property type="match status" value="1"/>
</dbReference>
<dbReference type="Pfam" id="PF04014">
    <property type="entry name" value="MazE_antitoxin"/>
    <property type="match status" value="1"/>
</dbReference>
<organism evidence="3 4">
    <name type="scientific">Antiquaquibacter oligotrophicus</name>
    <dbReference type="NCBI Taxonomy" id="2880260"/>
    <lineage>
        <taxon>Bacteria</taxon>
        <taxon>Bacillati</taxon>
        <taxon>Actinomycetota</taxon>
        <taxon>Actinomycetes</taxon>
        <taxon>Micrococcales</taxon>
        <taxon>Microbacteriaceae</taxon>
        <taxon>Antiquaquibacter</taxon>
    </lineage>
</organism>
<dbReference type="Proteomes" id="UP001160142">
    <property type="component" value="Unassembled WGS sequence"/>
</dbReference>
<accession>A0ABT6KJB5</accession>
<dbReference type="EMBL" id="JARXVQ010000001">
    <property type="protein sequence ID" value="MDH6180078.1"/>
    <property type="molecule type" value="Genomic_DNA"/>
</dbReference>
<dbReference type="NCBIfam" id="TIGR01439">
    <property type="entry name" value="lp_hng_hel_AbrB"/>
    <property type="match status" value="1"/>
</dbReference>
<dbReference type="SMART" id="SM00966">
    <property type="entry name" value="SpoVT_AbrB"/>
    <property type="match status" value="1"/>
</dbReference>
<dbReference type="InterPro" id="IPR007159">
    <property type="entry name" value="SpoVT-AbrB_dom"/>
</dbReference>
<name>A0ABT6KJB5_9MICO</name>
<dbReference type="RefSeq" id="WP_322132444.1">
    <property type="nucleotide sequence ID" value="NZ_CP085036.1"/>
</dbReference>